<organism evidence="1">
    <name type="scientific">marine metagenome</name>
    <dbReference type="NCBI Taxonomy" id="408172"/>
    <lineage>
        <taxon>unclassified sequences</taxon>
        <taxon>metagenomes</taxon>
        <taxon>ecological metagenomes</taxon>
    </lineage>
</organism>
<dbReference type="PANTHER" id="PTHR43480">
    <property type="entry name" value="ACYL-[ACYL-CARRIER-PROTEIN]--UDP-N-ACETYLGLUCOSAMINE O-ACYLTRANSFERASE"/>
    <property type="match status" value="1"/>
</dbReference>
<evidence type="ECO:0000313" key="1">
    <source>
        <dbReference type="EMBL" id="SVD33260.1"/>
    </source>
</evidence>
<feature type="non-terminal residue" evidence="1">
    <location>
        <position position="1"/>
    </location>
</feature>
<dbReference type="PANTHER" id="PTHR43480:SF1">
    <property type="entry name" value="ACYL-[ACYL-CARRIER-PROTEIN]--UDP-N-ACETYLGLUCOSAMINE O-ACYLTRANSFERASE, MITOCHONDRIAL-RELATED"/>
    <property type="match status" value="1"/>
</dbReference>
<protein>
    <recommendedName>
        <fullName evidence="2">UDP N-acetylglucosamine O-acyltransferase C-terminal domain-containing protein</fullName>
    </recommendedName>
</protein>
<sequence length="213" mass="23899">WLDWKALGMNHINPTATIDDCVKMGDNNYIGPYCYFTGGTTIGDNNRFEAYCSIGTRPEHTAYWHKDGELVIGDNNIFRDFITINAGTERLTIIGSNVIMLRGSHVAHDCVIEDGVTLSVIAVILGHVHVMRYSNCGSCSLIHQHQVVGSYSMIGMGCVAPKKVRLEPGQTWVGNPARRLKTNMYALDKYKVDEYYLIEETARFRQLVKDHGL</sequence>
<reference evidence="1" key="1">
    <citation type="submission" date="2018-05" db="EMBL/GenBank/DDBJ databases">
        <authorList>
            <person name="Lanie J.A."/>
            <person name="Ng W.-L."/>
            <person name="Kazmierczak K.M."/>
            <person name="Andrzejewski T.M."/>
            <person name="Davidsen T.M."/>
            <person name="Wayne K.J."/>
            <person name="Tettelin H."/>
            <person name="Glass J.I."/>
            <person name="Rusch D."/>
            <person name="Podicherti R."/>
            <person name="Tsui H.-C.T."/>
            <person name="Winkler M.E."/>
        </authorList>
    </citation>
    <scope>NUCLEOTIDE SEQUENCE</scope>
</reference>
<gene>
    <name evidence="1" type="ORF">METZ01_LOCUS386114</name>
</gene>
<name>A0A382UG99_9ZZZZ</name>
<dbReference type="InterPro" id="IPR011004">
    <property type="entry name" value="Trimer_LpxA-like_sf"/>
</dbReference>
<dbReference type="GO" id="GO:0008780">
    <property type="term" value="F:acyl-[acyl-carrier-protein]-UDP-N-acetylglucosamine O-acyltransferase activity"/>
    <property type="evidence" value="ECO:0007669"/>
    <property type="project" value="InterPro"/>
</dbReference>
<accession>A0A382UG99</accession>
<dbReference type="Gene3D" id="2.160.10.10">
    <property type="entry name" value="Hexapeptide repeat proteins"/>
    <property type="match status" value="1"/>
</dbReference>
<dbReference type="Pfam" id="PF00132">
    <property type="entry name" value="Hexapep"/>
    <property type="match status" value="1"/>
</dbReference>
<dbReference type="SUPFAM" id="SSF51161">
    <property type="entry name" value="Trimeric LpxA-like enzymes"/>
    <property type="match status" value="1"/>
</dbReference>
<dbReference type="InterPro" id="IPR001451">
    <property type="entry name" value="Hexapep"/>
</dbReference>
<proteinExistence type="predicted"/>
<dbReference type="InterPro" id="IPR010137">
    <property type="entry name" value="Lipid_A_LpxA"/>
</dbReference>
<evidence type="ECO:0008006" key="2">
    <source>
        <dbReference type="Google" id="ProtNLM"/>
    </source>
</evidence>
<dbReference type="EMBL" id="UINC01144010">
    <property type="protein sequence ID" value="SVD33260.1"/>
    <property type="molecule type" value="Genomic_DNA"/>
</dbReference>
<dbReference type="GO" id="GO:0008610">
    <property type="term" value="P:lipid biosynthetic process"/>
    <property type="evidence" value="ECO:0007669"/>
    <property type="project" value="InterPro"/>
</dbReference>
<dbReference type="AlphaFoldDB" id="A0A382UG99"/>